<dbReference type="AlphaFoldDB" id="A0A7C3FYG8"/>
<keyword evidence="1" id="KW-0472">Membrane</keyword>
<organism evidence="2">
    <name type="scientific">Hellea balneolensis</name>
    <dbReference type="NCBI Taxonomy" id="287478"/>
    <lineage>
        <taxon>Bacteria</taxon>
        <taxon>Pseudomonadati</taxon>
        <taxon>Pseudomonadota</taxon>
        <taxon>Alphaproteobacteria</taxon>
        <taxon>Maricaulales</taxon>
        <taxon>Robiginitomaculaceae</taxon>
        <taxon>Hellea</taxon>
    </lineage>
</organism>
<evidence type="ECO:0000313" key="2">
    <source>
        <dbReference type="EMBL" id="HFB54390.1"/>
    </source>
</evidence>
<name>A0A7C3FYG8_9PROT</name>
<comment type="caution">
    <text evidence="2">The sequence shown here is derived from an EMBL/GenBank/DDBJ whole genome shotgun (WGS) entry which is preliminary data.</text>
</comment>
<gene>
    <name evidence="2" type="ORF">ENJ46_00580</name>
</gene>
<accession>A0A7C3FYG8</accession>
<keyword evidence="1" id="KW-1133">Transmembrane helix</keyword>
<feature type="transmembrane region" description="Helical" evidence="1">
    <location>
        <begin position="98"/>
        <end position="118"/>
    </location>
</feature>
<dbReference type="Proteomes" id="UP000886042">
    <property type="component" value="Unassembled WGS sequence"/>
</dbReference>
<evidence type="ECO:0008006" key="3">
    <source>
        <dbReference type="Google" id="ProtNLM"/>
    </source>
</evidence>
<keyword evidence="1" id="KW-0812">Transmembrane</keyword>
<sequence>MKYTDEHLSAFLDGQLPETQSKTLEAELETNLKLAERLAHLTEANEAVKAVYDAEIERPIAPHILAMLEADNPHATNDNASGNIVNLSARRKISITKWVAPLAAAFAMMIGITLGRGMGATPTDQGAIYAQITGTINADNPLFDVLEQTPSATPVKLDTQVSIKPVLTFQTADGAYCREFTAQSTQAASRGIACREDGNWNVLMLNRTELSDETGFRTASGSSSEAMDQLIDGLIDGAPFDLVTEKSAMAQHWK</sequence>
<evidence type="ECO:0000256" key="1">
    <source>
        <dbReference type="SAM" id="Phobius"/>
    </source>
</evidence>
<protein>
    <recommendedName>
        <fullName evidence="3">Anti-sigma factor</fullName>
    </recommendedName>
</protein>
<proteinExistence type="predicted"/>
<dbReference type="EMBL" id="DRMN01000040">
    <property type="protein sequence ID" value="HFB54390.1"/>
    <property type="molecule type" value="Genomic_DNA"/>
</dbReference>
<reference evidence="2" key="1">
    <citation type="journal article" date="2020" name="mSystems">
        <title>Genome- and Community-Level Interaction Insights into Carbon Utilization and Element Cycling Functions of Hydrothermarchaeota in Hydrothermal Sediment.</title>
        <authorList>
            <person name="Zhou Z."/>
            <person name="Liu Y."/>
            <person name="Xu W."/>
            <person name="Pan J."/>
            <person name="Luo Z.H."/>
            <person name="Li M."/>
        </authorList>
    </citation>
    <scope>NUCLEOTIDE SEQUENCE [LARGE SCALE GENOMIC DNA]</scope>
    <source>
        <strain evidence="2">HyVt-489</strain>
    </source>
</reference>